<dbReference type="Pfam" id="PF01885">
    <property type="entry name" value="PTS_2-RNA"/>
    <property type="match status" value="1"/>
</dbReference>
<dbReference type="InterPro" id="IPR042081">
    <property type="entry name" value="RNA_2'-PTrans_C"/>
</dbReference>
<name>A0ABT1A0M2_9PSEU</name>
<dbReference type="InterPro" id="IPR042080">
    <property type="entry name" value="RNA_2'-PTrans_N"/>
</dbReference>
<sequence>MTDDVALSKFLAYVLRHDPAAAGVELGPGGWVAVDDLLAGLARAGRAVDRARLEAVVAGSDKRRYELDGDSIRAAQGHSQPVDLQLEPATPPDVLFHGTVERFLESITAEGLRPGRRTHVHLSADVATARVVGARRGRPVVLRVDAAGMHAAGSVFHRASNGVWLTARVPPEWISVDTRGA</sequence>
<reference evidence="6" key="1">
    <citation type="submission" date="2021-04" db="EMBL/GenBank/DDBJ databases">
        <title>Pseudonocardia sp. nov., isolated from sandy soil of mangrove forest.</title>
        <authorList>
            <person name="Zan Z."/>
            <person name="Huang R."/>
            <person name="Liu W."/>
        </authorList>
    </citation>
    <scope>NUCLEOTIDE SEQUENCE</scope>
    <source>
        <strain evidence="6">S2-4</strain>
    </source>
</reference>
<keyword evidence="2 5" id="KW-0808">Transferase</keyword>
<comment type="function">
    <text evidence="4 5">Removes the 2'-phosphate from RNA via an intermediate in which the phosphate is ADP-ribosylated by NAD followed by a presumed transesterification to release the RNA and generate ADP-ribose 1''-2''-cyclic phosphate (APPR&gt;P). May function as an ADP-ribosylase.</text>
</comment>
<accession>A0ABT1A0M2</accession>
<evidence type="ECO:0000256" key="2">
    <source>
        <dbReference type="ARBA" id="ARBA00022679"/>
    </source>
</evidence>
<dbReference type="PANTHER" id="PTHR12684">
    <property type="entry name" value="PUTATIVE PHOSPHOTRANSFERASE"/>
    <property type="match status" value="1"/>
</dbReference>
<dbReference type="SUPFAM" id="SSF56399">
    <property type="entry name" value="ADP-ribosylation"/>
    <property type="match status" value="1"/>
</dbReference>
<keyword evidence="7" id="KW-1185">Reference proteome</keyword>
<dbReference type="InterPro" id="IPR022928">
    <property type="entry name" value="RNA_2'-PTrans_KptA"/>
</dbReference>
<comment type="similarity">
    <text evidence="1 5">Belongs to the KptA/TPT1 family.</text>
</comment>
<evidence type="ECO:0000313" key="6">
    <source>
        <dbReference type="EMBL" id="MCO1656511.1"/>
    </source>
</evidence>
<dbReference type="Gene3D" id="1.10.10.970">
    <property type="entry name" value="RNA 2'-phosphotransferase, Tpt1/KptA family, N-terminal domain"/>
    <property type="match status" value="1"/>
</dbReference>
<evidence type="ECO:0000256" key="3">
    <source>
        <dbReference type="ARBA" id="ARBA00023027"/>
    </source>
</evidence>
<dbReference type="InterPro" id="IPR002745">
    <property type="entry name" value="Ptrans_KptA/Tpt1"/>
</dbReference>
<evidence type="ECO:0000256" key="1">
    <source>
        <dbReference type="ARBA" id="ARBA00009836"/>
    </source>
</evidence>
<proteinExistence type="inferred from homology"/>
<dbReference type="HAMAP" id="MF_00299">
    <property type="entry name" value="KptA"/>
    <property type="match status" value="1"/>
</dbReference>
<evidence type="ECO:0000256" key="4">
    <source>
        <dbReference type="ARBA" id="ARBA00025212"/>
    </source>
</evidence>
<evidence type="ECO:0000313" key="7">
    <source>
        <dbReference type="Proteomes" id="UP001165283"/>
    </source>
</evidence>
<dbReference type="PANTHER" id="PTHR12684:SF2">
    <property type="entry name" value="TRNA 2'-PHOSPHOTRANSFERASE 1"/>
    <property type="match status" value="1"/>
</dbReference>
<dbReference type="Proteomes" id="UP001165283">
    <property type="component" value="Unassembled WGS sequence"/>
</dbReference>
<gene>
    <name evidence="5" type="primary">kptA</name>
    <name evidence="6" type="ORF">KDL28_15750</name>
</gene>
<evidence type="ECO:0000256" key="5">
    <source>
        <dbReference type="HAMAP-Rule" id="MF_00299"/>
    </source>
</evidence>
<dbReference type="EMBL" id="JAGSOV010000035">
    <property type="protein sequence ID" value="MCO1656511.1"/>
    <property type="molecule type" value="Genomic_DNA"/>
</dbReference>
<keyword evidence="3 5" id="KW-0520">NAD</keyword>
<dbReference type="EC" id="2.7.1.-" evidence="5"/>
<comment type="caution">
    <text evidence="6">The sequence shown here is derived from an EMBL/GenBank/DDBJ whole genome shotgun (WGS) entry which is preliminary data.</text>
</comment>
<dbReference type="RefSeq" id="WP_252439303.1">
    <property type="nucleotide sequence ID" value="NZ_JAGSOV010000035.1"/>
</dbReference>
<organism evidence="6 7">
    <name type="scientific">Pseudonocardia humida</name>
    <dbReference type="NCBI Taxonomy" id="2800819"/>
    <lineage>
        <taxon>Bacteria</taxon>
        <taxon>Bacillati</taxon>
        <taxon>Actinomycetota</taxon>
        <taxon>Actinomycetes</taxon>
        <taxon>Pseudonocardiales</taxon>
        <taxon>Pseudonocardiaceae</taxon>
        <taxon>Pseudonocardia</taxon>
    </lineage>
</organism>
<dbReference type="Gene3D" id="3.20.170.30">
    <property type="match status" value="1"/>
</dbReference>
<protein>
    <recommendedName>
        <fullName evidence="5">Probable RNA 2'-phosphotransferase</fullName>
        <ecNumber evidence="5">2.7.1.-</ecNumber>
    </recommendedName>
</protein>